<dbReference type="InterPro" id="IPR010390">
    <property type="entry name" value="ABC-2_transporter-like"/>
</dbReference>
<evidence type="ECO:0000313" key="3">
    <source>
        <dbReference type="Proteomes" id="UP000229370"/>
    </source>
</evidence>
<dbReference type="AlphaFoldDB" id="A0A2M8GLY0"/>
<keyword evidence="1" id="KW-0472">Membrane</keyword>
<feature type="transmembrane region" description="Helical" evidence="1">
    <location>
        <begin position="220"/>
        <end position="244"/>
    </location>
</feature>
<organism evidence="2 3">
    <name type="scientific">Candidatus Roizmanbacteria bacterium CG_4_8_14_3_um_filter_36_10</name>
    <dbReference type="NCBI Taxonomy" id="1974834"/>
    <lineage>
        <taxon>Bacteria</taxon>
        <taxon>Candidatus Roizmaniibacteriota</taxon>
    </lineage>
</organism>
<evidence type="ECO:0000256" key="1">
    <source>
        <dbReference type="SAM" id="Phobius"/>
    </source>
</evidence>
<dbReference type="PANTHER" id="PTHR36833:SF1">
    <property type="entry name" value="INTEGRAL MEMBRANE TRANSPORT PROTEIN"/>
    <property type="match status" value="1"/>
</dbReference>
<sequence>MLQKDVFELLNNKIMNKIKHNLKIFFLFSKFSLKTTFQTRLGVIFLLLGKAVRFLFFFSLIYFIFARVKLLKGYTLNQAAIFYLTFNLIDTISQILFREVYRFRPLVVSGDFDTVLTKPYHPLLRILLGGVDYLDVIMIVPYVLLTIFFAGQNPSTTLLSTFNFSLLIFNSLLMATAFHISVLAFGVITTEVDNTIIVYRDLTSLGRFPIDIYQRPLREIFTFIIPVGVMMTFPAKALFCLLLWPNIAYIFIIGIVLFWLSLKFWYYALRTYQSWGG</sequence>
<feature type="transmembrane region" description="Helical" evidence="1">
    <location>
        <begin position="126"/>
        <end position="150"/>
    </location>
</feature>
<feature type="transmembrane region" description="Helical" evidence="1">
    <location>
        <begin position="41"/>
        <end position="65"/>
    </location>
</feature>
<dbReference type="EMBL" id="PFQK01000072">
    <property type="protein sequence ID" value="PJC81538.1"/>
    <property type="molecule type" value="Genomic_DNA"/>
</dbReference>
<evidence type="ECO:0008006" key="4">
    <source>
        <dbReference type="Google" id="ProtNLM"/>
    </source>
</evidence>
<feature type="transmembrane region" description="Helical" evidence="1">
    <location>
        <begin position="80"/>
        <end position="97"/>
    </location>
</feature>
<dbReference type="Proteomes" id="UP000229370">
    <property type="component" value="Unassembled WGS sequence"/>
</dbReference>
<reference evidence="3" key="1">
    <citation type="submission" date="2017-09" db="EMBL/GenBank/DDBJ databases">
        <title>Depth-based differentiation of microbial function through sediment-hosted aquifers and enrichment of novel symbionts in the deep terrestrial subsurface.</title>
        <authorList>
            <person name="Probst A.J."/>
            <person name="Ladd B."/>
            <person name="Jarett J.K."/>
            <person name="Geller-Mcgrath D.E."/>
            <person name="Sieber C.M.K."/>
            <person name="Emerson J.B."/>
            <person name="Anantharaman K."/>
            <person name="Thomas B.C."/>
            <person name="Malmstrom R."/>
            <person name="Stieglmeier M."/>
            <person name="Klingl A."/>
            <person name="Woyke T."/>
            <person name="Ryan C.M."/>
            <person name="Banfield J.F."/>
        </authorList>
    </citation>
    <scope>NUCLEOTIDE SEQUENCE [LARGE SCALE GENOMIC DNA]</scope>
</reference>
<accession>A0A2M8GLY0</accession>
<evidence type="ECO:0000313" key="2">
    <source>
        <dbReference type="EMBL" id="PJC81538.1"/>
    </source>
</evidence>
<protein>
    <recommendedName>
        <fullName evidence="4">ABC transporter permease</fullName>
    </recommendedName>
</protein>
<feature type="transmembrane region" description="Helical" evidence="1">
    <location>
        <begin position="250"/>
        <end position="269"/>
    </location>
</feature>
<proteinExistence type="predicted"/>
<keyword evidence="1" id="KW-1133">Transmembrane helix</keyword>
<name>A0A2M8GLY0_9BACT</name>
<dbReference type="PANTHER" id="PTHR36833">
    <property type="entry name" value="SLR0610 PROTEIN-RELATED"/>
    <property type="match status" value="1"/>
</dbReference>
<comment type="caution">
    <text evidence="2">The sequence shown here is derived from an EMBL/GenBank/DDBJ whole genome shotgun (WGS) entry which is preliminary data.</text>
</comment>
<feature type="transmembrane region" description="Helical" evidence="1">
    <location>
        <begin position="162"/>
        <end position="188"/>
    </location>
</feature>
<dbReference type="Pfam" id="PF06182">
    <property type="entry name" value="ABC2_membrane_6"/>
    <property type="match status" value="1"/>
</dbReference>
<keyword evidence="1" id="KW-0812">Transmembrane</keyword>
<gene>
    <name evidence="2" type="ORF">CO007_04210</name>
</gene>